<feature type="non-terminal residue" evidence="1">
    <location>
        <position position="192"/>
    </location>
</feature>
<evidence type="ECO:0008006" key="2">
    <source>
        <dbReference type="Google" id="ProtNLM"/>
    </source>
</evidence>
<accession>X1KID6</accession>
<reference evidence="1" key="1">
    <citation type="journal article" date="2014" name="Front. Microbiol.">
        <title>High frequency of phylogenetically diverse reductive dehalogenase-homologous genes in deep subseafloor sedimentary metagenomes.</title>
        <authorList>
            <person name="Kawai M."/>
            <person name="Futagami T."/>
            <person name="Toyoda A."/>
            <person name="Takaki Y."/>
            <person name="Nishi S."/>
            <person name="Hori S."/>
            <person name="Arai W."/>
            <person name="Tsubouchi T."/>
            <person name="Morono Y."/>
            <person name="Uchiyama I."/>
            <person name="Ito T."/>
            <person name="Fujiyama A."/>
            <person name="Inagaki F."/>
            <person name="Takami H."/>
        </authorList>
    </citation>
    <scope>NUCLEOTIDE SEQUENCE</scope>
    <source>
        <strain evidence="1">Expedition CK06-06</strain>
    </source>
</reference>
<protein>
    <recommendedName>
        <fullName evidence="2">RiboL-PSP-HEPN domain-containing protein</fullName>
    </recommendedName>
</protein>
<dbReference type="EMBL" id="BARV01002086">
    <property type="protein sequence ID" value="GAH89894.1"/>
    <property type="molecule type" value="Genomic_DNA"/>
</dbReference>
<dbReference type="AlphaFoldDB" id="X1KID6"/>
<proteinExistence type="predicted"/>
<evidence type="ECO:0000313" key="1">
    <source>
        <dbReference type="EMBL" id="GAH89894.1"/>
    </source>
</evidence>
<organism evidence="1">
    <name type="scientific">marine sediment metagenome</name>
    <dbReference type="NCBI Taxonomy" id="412755"/>
    <lineage>
        <taxon>unclassified sequences</taxon>
        <taxon>metagenomes</taxon>
        <taxon>ecological metagenomes</taxon>
    </lineage>
</organism>
<comment type="caution">
    <text evidence="1">The sequence shown here is derived from an EMBL/GenBank/DDBJ whole genome shotgun (WGS) entry which is preliminary data.</text>
</comment>
<sequence length="192" mass="21899">MKNIRTKTLKCELDRVIRSADGIYIAMLPYVNMSYDGIHENPLHPLQATKIVELSFMNIISAWEEFVQEVFLRYMIGGTSESGYSPSLRIGQCQNLSHALELISGKEGFDPSMDYLNWSNWPKVISKAKIFFEKAEPFSLLTENQKQLLKETVVLRNRVAHSSKKCKQAFTSLARKYLGLMANESLPRGFSV</sequence>
<gene>
    <name evidence="1" type="ORF">S06H3_05587</name>
</gene>
<name>X1KID6_9ZZZZ</name>